<dbReference type="EMBL" id="ACDE02000023">
    <property type="protein sequence ID" value="EEO40968.1"/>
    <property type="molecule type" value="Genomic_DNA"/>
</dbReference>
<proteinExistence type="predicted"/>
<organism evidence="1 2">
    <name type="scientific">Fusobacterium vincentii 4_1_13</name>
    <dbReference type="NCBI Taxonomy" id="469606"/>
    <lineage>
        <taxon>Bacteria</taxon>
        <taxon>Fusobacteriati</taxon>
        <taxon>Fusobacteriota</taxon>
        <taxon>Fusobacteriia</taxon>
        <taxon>Fusobacteriales</taxon>
        <taxon>Fusobacteriaceae</taxon>
        <taxon>Fusobacterium</taxon>
    </lineage>
</organism>
<reference evidence="1 2" key="1">
    <citation type="submission" date="2011-10" db="EMBL/GenBank/DDBJ databases">
        <title>The Genome Sequence of Fusobacterium sp. 4_1_13.</title>
        <authorList>
            <consortium name="The Broad Institute Genome Sequencing Platform"/>
            <person name="Earl A."/>
            <person name="Ward D."/>
            <person name="Feldgarden M."/>
            <person name="Gevers D."/>
            <person name="Strauss J."/>
            <person name="Ambrose C."/>
            <person name="Allen-Vercoe E."/>
            <person name="Young S.K."/>
            <person name="Zeng Q."/>
            <person name="Gargeya S."/>
            <person name="Fitzgerald M."/>
            <person name="Haas B."/>
            <person name="Abouelleil A."/>
            <person name="Alvarado L."/>
            <person name="Arachchi H.M."/>
            <person name="Berlin A."/>
            <person name="Brown A."/>
            <person name="Chapman S.B."/>
            <person name="Chen Z."/>
            <person name="Dunbar C."/>
            <person name="Freedman E."/>
            <person name="Gearin G."/>
            <person name="Goldberg J."/>
            <person name="Griggs A."/>
            <person name="Gujja S."/>
            <person name="Heiman D."/>
            <person name="Howarth C."/>
            <person name="Larson L."/>
            <person name="Lui A."/>
            <person name="MacDonald P.J."/>
            <person name="Montmayeur A."/>
            <person name="Murphy C."/>
            <person name="Neiman D."/>
            <person name="Pearson M."/>
            <person name="Priest M."/>
            <person name="Roberts A."/>
            <person name="Saif S."/>
            <person name="Shea T."/>
            <person name="Shenoy N."/>
            <person name="Sisk P."/>
            <person name="Stolte C."/>
            <person name="Sykes S."/>
            <person name="Wortman J."/>
            <person name="Nusbaum C."/>
            <person name="Birren B."/>
        </authorList>
    </citation>
    <scope>NUCLEOTIDE SEQUENCE [LARGE SCALE GENOMIC DNA]</scope>
    <source>
        <strain evidence="1 2">4_1_13</strain>
    </source>
</reference>
<accession>A0A0M1VWF6</accession>
<dbReference type="RefSeq" id="WP_008803449.1">
    <property type="nucleotide sequence ID" value="NZ_KQ235738.1"/>
</dbReference>
<evidence type="ECO:0000313" key="2">
    <source>
        <dbReference type="Proteomes" id="UP000004925"/>
    </source>
</evidence>
<gene>
    <name evidence="1" type="ORF">FSCG_01681</name>
</gene>
<name>A0A0M1VWF6_FUSVC</name>
<sequence length="71" mass="7714">MPLAGEVSWDLPSFKIDSVSLGISKSFKTIKEATEKAILQTPSIAVKIKPLEILKKIFNVDLNIGASVEKS</sequence>
<dbReference type="Proteomes" id="UP000004925">
    <property type="component" value="Unassembled WGS sequence"/>
</dbReference>
<protein>
    <submittedName>
        <fullName evidence="1">Uncharacterized protein</fullName>
    </submittedName>
</protein>
<dbReference type="AlphaFoldDB" id="A0A0M1VWF6"/>
<dbReference type="HOGENOM" id="CLU_2734222_0_0_0"/>
<evidence type="ECO:0000313" key="1">
    <source>
        <dbReference type="EMBL" id="EEO40968.1"/>
    </source>
</evidence>
<comment type="caution">
    <text evidence="1">The sequence shown here is derived from an EMBL/GenBank/DDBJ whole genome shotgun (WGS) entry which is preliminary data.</text>
</comment>